<accession>A0A7S2ZLI4</accession>
<proteinExistence type="inferred from homology"/>
<dbReference type="GO" id="GO:0005743">
    <property type="term" value="C:mitochondrial inner membrane"/>
    <property type="evidence" value="ECO:0007669"/>
    <property type="project" value="UniProtKB-SubCell"/>
</dbReference>
<evidence type="ECO:0000256" key="2">
    <source>
        <dbReference type="ARBA" id="ARBA00010261"/>
    </source>
</evidence>
<evidence type="ECO:0000256" key="5">
    <source>
        <dbReference type="ARBA" id="ARBA00022792"/>
    </source>
</evidence>
<name>A0A7S2ZLI4_9RHOD</name>
<keyword evidence="7" id="KW-0496">Mitochondrion</keyword>
<evidence type="ECO:0000256" key="6">
    <source>
        <dbReference type="ARBA" id="ARBA00022982"/>
    </source>
</evidence>
<evidence type="ECO:0000256" key="3">
    <source>
        <dbReference type="ARBA" id="ARBA00022448"/>
    </source>
</evidence>
<protein>
    <submittedName>
        <fullName evidence="9">Uncharacterized protein</fullName>
    </submittedName>
</protein>
<dbReference type="PANTHER" id="PTHR12653:SF0">
    <property type="entry name" value="NADH DEHYDROGENASE [UBIQUINONE] 1 ALPHA SUBCOMPLEX SUBUNIT 5"/>
    <property type="match status" value="1"/>
</dbReference>
<dbReference type="PANTHER" id="PTHR12653">
    <property type="entry name" value="NADH-UBIQUINONE OXIDOREDUCTASE 13 KD-B SUBUNIT"/>
    <property type="match status" value="1"/>
</dbReference>
<dbReference type="AlphaFoldDB" id="A0A7S2ZLI4"/>
<dbReference type="InterPro" id="IPR006806">
    <property type="entry name" value="NDUFA5"/>
</dbReference>
<gene>
    <name evidence="9" type="ORF">RMAR00112_LOCUS11426</name>
</gene>
<evidence type="ECO:0000313" key="9">
    <source>
        <dbReference type="EMBL" id="CAE0043453.1"/>
    </source>
</evidence>
<keyword evidence="8" id="KW-0472">Membrane</keyword>
<evidence type="ECO:0000256" key="1">
    <source>
        <dbReference type="ARBA" id="ARBA00004443"/>
    </source>
</evidence>
<keyword evidence="5" id="KW-0999">Mitochondrion inner membrane</keyword>
<comment type="similarity">
    <text evidence="2">Belongs to the complex I NDUFA5 subunit family.</text>
</comment>
<organism evidence="9">
    <name type="scientific">Rhodosorus marinus</name>
    <dbReference type="NCBI Taxonomy" id="101924"/>
    <lineage>
        <taxon>Eukaryota</taxon>
        <taxon>Rhodophyta</taxon>
        <taxon>Stylonematophyceae</taxon>
        <taxon>Stylonematales</taxon>
        <taxon>Stylonemataceae</taxon>
        <taxon>Rhodosorus</taxon>
    </lineage>
</organism>
<keyword evidence="4" id="KW-0679">Respiratory chain</keyword>
<reference evidence="9" key="1">
    <citation type="submission" date="2021-01" db="EMBL/GenBank/DDBJ databases">
        <authorList>
            <person name="Corre E."/>
            <person name="Pelletier E."/>
            <person name="Niang G."/>
            <person name="Scheremetjew M."/>
            <person name="Finn R."/>
            <person name="Kale V."/>
            <person name="Holt S."/>
            <person name="Cochrane G."/>
            <person name="Meng A."/>
            <person name="Brown T."/>
            <person name="Cohen L."/>
        </authorList>
    </citation>
    <scope>NUCLEOTIDE SEQUENCE</scope>
    <source>
        <strain evidence="9">CCMP 769</strain>
    </source>
</reference>
<comment type="subcellular location">
    <subcellularLocation>
        <location evidence="1">Mitochondrion inner membrane</location>
        <topology evidence="1">Peripheral membrane protein</topology>
        <orientation evidence="1">Matrix side</orientation>
    </subcellularLocation>
</comment>
<keyword evidence="3" id="KW-0813">Transport</keyword>
<keyword evidence="6" id="KW-0249">Electron transport</keyword>
<dbReference type="EMBL" id="HBHW01014757">
    <property type="protein sequence ID" value="CAE0043453.1"/>
    <property type="molecule type" value="Transcribed_RNA"/>
</dbReference>
<sequence length="129" mass="15062">MLRTRVLYKQLHGWFLEGVPVYHERLPGYEYDDEAREKLKKTYQTTLTDLEKLLPKTSVYRQNVEKITKFRLGLVESALGDDEIVKKIRDGSLEEVLHHAEEEQKLVKDFATAKAWDGDSSKVKIQLLD</sequence>
<dbReference type="Pfam" id="PF04716">
    <property type="entry name" value="ETC_C1_NDUFA5"/>
    <property type="match status" value="1"/>
</dbReference>
<evidence type="ECO:0000256" key="7">
    <source>
        <dbReference type="ARBA" id="ARBA00023128"/>
    </source>
</evidence>
<evidence type="ECO:0000256" key="8">
    <source>
        <dbReference type="ARBA" id="ARBA00023136"/>
    </source>
</evidence>
<evidence type="ECO:0000256" key="4">
    <source>
        <dbReference type="ARBA" id="ARBA00022660"/>
    </source>
</evidence>
<dbReference type="GO" id="GO:0022904">
    <property type="term" value="P:respiratory electron transport chain"/>
    <property type="evidence" value="ECO:0007669"/>
    <property type="project" value="InterPro"/>
</dbReference>